<evidence type="ECO:0000313" key="3">
    <source>
        <dbReference type="EMBL" id="CPC16396.1"/>
    </source>
</evidence>
<reference evidence="4 5" key="2">
    <citation type="submission" date="2015-03" db="EMBL/GenBank/DDBJ databases">
        <authorList>
            <consortium name="Pathogen Informatics"/>
        </authorList>
    </citation>
    <scope>NUCLEOTIDE SEQUENCE [LARGE SCALE GENOMIC DNA]</scope>
    <source>
        <strain evidence="2 5">Bir 185</strain>
        <strain evidence="4">N09902308</strain>
    </source>
</reference>
<dbReference type="Proteomes" id="UP000039021">
    <property type="component" value="Unassembled WGS sequence"/>
</dbReference>
<evidence type="ECO:0000313" key="4">
    <source>
        <dbReference type="Proteomes" id="UP000039021"/>
    </source>
</evidence>
<organism evidence="2 5">
    <name type="scientific">Mycobacterium tuberculosis</name>
    <dbReference type="NCBI Taxonomy" id="1773"/>
    <lineage>
        <taxon>Bacteria</taxon>
        <taxon>Bacillati</taxon>
        <taxon>Actinomycetota</taxon>
        <taxon>Actinomycetes</taxon>
        <taxon>Mycobacteriales</taxon>
        <taxon>Mycobacteriaceae</taxon>
        <taxon>Mycobacterium</taxon>
        <taxon>Mycobacterium tuberculosis complex</taxon>
    </lineage>
</organism>
<sequence>MLNQPERPEPLLPKPELPPAPELKKPDEGAVLELK</sequence>
<reference evidence="3" key="1">
    <citation type="submission" date="2015-03" db="EMBL/GenBank/DDBJ databases">
        <authorList>
            <consortium name="Pathogen Informatics"/>
            <person name="Murphy D."/>
        </authorList>
    </citation>
    <scope>NUCLEOTIDE SEQUENCE</scope>
    <source>
        <strain evidence="3">N09902308</strain>
    </source>
</reference>
<gene>
    <name evidence="3" type="ORF">ERS007739_05588</name>
    <name evidence="2" type="ORF">ERS027659_05241</name>
</gene>
<proteinExistence type="predicted"/>
<name>A0A655AXW1_MYCTX</name>
<protein>
    <submittedName>
        <fullName evidence="2">Uncharacterized protein</fullName>
    </submittedName>
</protein>
<feature type="region of interest" description="Disordered" evidence="1">
    <location>
        <begin position="1"/>
        <end position="35"/>
    </location>
</feature>
<evidence type="ECO:0000313" key="5">
    <source>
        <dbReference type="Proteomes" id="UP000050164"/>
    </source>
</evidence>
<feature type="compositionally biased region" description="Pro residues" evidence="1">
    <location>
        <begin position="10"/>
        <end position="21"/>
    </location>
</feature>
<dbReference type="EMBL" id="CSBK01004778">
    <property type="protein sequence ID" value="CPC16396.1"/>
    <property type="molecule type" value="Genomic_DNA"/>
</dbReference>
<feature type="compositionally biased region" description="Basic and acidic residues" evidence="1">
    <location>
        <begin position="22"/>
        <end position="35"/>
    </location>
</feature>
<evidence type="ECO:0000256" key="1">
    <source>
        <dbReference type="SAM" id="MobiDB-lite"/>
    </source>
</evidence>
<accession>A0A655AXW1</accession>
<dbReference type="Proteomes" id="UP000050164">
    <property type="component" value="Unassembled WGS sequence"/>
</dbReference>
<dbReference type="AlphaFoldDB" id="A0A655AXW1"/>
<evidence type="ECO:0000313" key="2">
    <source>
        <dbReference type="EMBL" id="CKU57242.1"/>
    </source>
</evidence>
<dbReference type="EMBL" id="CNFT01002843">
    <property type="protein sequence ID" value="CKU57242.1"/>
    <property type="molecule type" value="Genomic_DNA"/>
</dbReference>